<dbReference type="AlphaFoldDB" id="C7Z7Q7"/>
<keyword evidence="2" id="KW-1185">Reference proteome</keyword>
<dbReference type="RefSeq" id="XP_003045582.1">
    <property type="nucleotide sequence ID" value="XM_003045536.1"/>
</dbReference>
<proteinExistence type="predicted"/>
<dbReference type="OrthoDB" id="4965531at2759"/>
<dbReference type="HOGENOM" id="CLU_1428365_0_0_1"/>
<dbReference type="Proteomes" id="UP000005206">
    <property type="component" value="Chromosome 4"/>
</dbReference>
<reference evidence="1 2" key="1">
    <citation type="journal article" date="2009" name="PLoS Genet.">
        <title>The genome of Nectria haematococca: contribution of supernumerary chromosomes to gene expansion.</title>
        <authorList>
            <person name="Coleman J.J."/>
            <person name="Rounsley S.D."/>
            <person name="Rodriguez-Carres M."/>
            <person name="Kuo A."/>
            <person name="Wasmann C.C."/>
            <person name="Grimwood J."/>
            <person name="Schmutz J."/>
            <person name="Taga M."/>
            <person name="White G.J."/>
            <person name="Zhou S."/>
            <person name="Schwartz D.C."/>
            <person name="Freitag M."/>
            <person name="Ma L.J."/>
            <person name="Danchin E.G."/>
            <person name="Henrissat B."/>
            <person name="Coutinho P.M."/>
            <person name="Nelson D.R."/>
            <person name="Straney D."/>
            <person name="Napoli C.A."/>
            <person name="Barker B.M."/>
            <person name="Gribskov M."/>
            <person name="Rep M."/>
            <person name="Kroken S."/>
            <person name="Molnar I."/>
            <person name="Rensing C."/>
            <person name="Kennell J.C."/>
            <person name="Zamora J."/>
            <person name="Farman M.L."/>
            <person name="Selker E.U."/>
            <person name="Salamov A."/>
            <person name="Shapiro H."/>
            <person name="Pangilinan J."/>
            <person name="Lindquist E."/>
            <person name="Lamers C."/>
            <person name="Grigoriev I.V."/>
            <person name="Geiser D.M."/>
            <person name="Covert S.F."/>
            <person name="Temporini E."/>
            <person name="Vanetten H.D."/>
        </authorList>
    </citation>
    <scope>NUCLEOTIDE SEQUENCE [LARGE SCALE GENOMIC DNA]</scope>
    <source>
        <strain evidence="2">ATCC MYA-4622 / CBS 123669 / FGSC 9596 / NRRL 45880 / 77-13-4</strain>
    </source>
</reference>
<organism evidence="1 2">
    <name type="scientific">Fusarium vanettenii (strain ATCC MYA-4622 / CBS 123669 / FGSC 9596 / NRRL 45880 / 77-13-4)</name>
    <name type="common">Fusarium solani subsp. pisi</name>
    <dbReference type="NCBI Taxonomy" id="660122"/>
    <lineage>
        <taxon>Eukaryota</taxon>
        <taxon>Fungi</taxon>
        <taxon>Dikarya</taxon>
        <taxon>Ascomycota</taxon>
        <taxon>Pezizomycotina</taxon>
        <taxon>Sordariomycetes</taxon>
        <taxon>Hypocreomycetidae</taxon>
        <taxon>Hypocreales</taxon>
        <taxon>Nectriaceae</taxon>
        <taxon>Fusarium</taxon>
        <taxon>Fusarium solani species complex</taxon>
        <taxon>Fusarium vanettenii</taxon>
    </lineage>
</organism>
<dbReference type="GeneID" id="9672605"/>
<evidence type="ECO:0000313" key="2">
    <source>
        <dbReference type="Proteomes" id="UP000005206"/>
    </source>
</evidence>
<dbReference type="EMBL" id="GG698911">
    <property type="protein sequence ID" value="EEU39869.1"/>
    <property type="molecule type" value="Genomic_DNA"/>
</dbReference>
<dbReference type="VEuPathDB" id="FungiDB:NECHADRAFT_79523"/>
<gene>
    <name evidence="1" type="ORF">NECHADRAFT_79523</name>
</gene>
<accession>C7Z7Q7</accession>
<sequence length="190" mass="21984">MEAMIWQHVDRDGVYPRCARDWEVYDFYLALPDLQASLRELWDDWLSKQPPGYAFNPCLNRCTWVLLLVEIEPLRWCYNRPNPNKETWNETAHLVRLLVRWQVVHRIMERADNGPLDVESRIIFVRDTLAIVAVWAKLQLSGPATIRHVRGAATPPSLRYYASRCHSASAKGVNCTGVEEPRLVVQADDS</sequence>
<dbReference type="InParanoid" id="C7Z7Q7"/>
<name>C7Z7Q7_FUSV7</name>
<protein>
    <submittedName>
        <fullName evidence="1">Uncharacterized protein</fullName>
    </submittedName>
</protein>
<dbReference type="KEGG" id="nhe:NECHADRAFT_79523"/>
<evidence type="ECO:0000313" key="1">
    <source>
        <dbReference type="EMBL" id="EEU39869.1"/>
    </source>
</evidence>